<name>A0A2M9HT44_9BIFI</name>
<organism evidence="1 2">
    <name type="scientific">Bifidobacterium scaligerum</name>
    <dbReference type="NCBI Taxonomy" id="2052656"/>
    <lineage>
        <taxon>Bacteria</taxon>
        <taxon>Bacillati</taxon>
        <taxon>Actinomycetota</taxon>
        <taxon>Actinomycetes</taxon>
        <taxon>Bifidobacteriales</taxon>
        <taxon>Bifidobacteriaceae</taxon>
        <taxon>Bifidobacterium</taxon>
    </lineage>
</organism>
<dbReference type="Proteomes" id="UP000228755">
    <property type="component" value="Unassembled WGS sequence"/>
</dbReference>
<dbReference type="OrthoDB" id="5124189at2"/>
<dbReference type="AlphaFoldDB" id="A0A2M9HT44"/>
<dbReference type="InterPro" id="IPR003615">
    <property type="entry name" value="HNH_nuc"/>
</dbReference>
<dbReference type="RefSeq" id="WP_100495754.1">
    <property type="nucleotide sequence ID" value="NZ_PGLQ01000001.1"/>
</dbReference>
<protein>
    <recommendedName>
        <fullName evidence="3">HNH endonuclease</fullName>
    </recommendedName>
</protein>
<gene>
    <name evidence="1" type="ORF">CUU80_02290</name>
</gene>
<proteinExistence type="predicted"/>
<keyword evidence="2" id="KW-1185">Reference proteome</keyword>
<accession>A0A2M9HT44</accession>
<evidence type="ECO:0008006" key="3">
    <source>
        <dbReference type="Google" id="ProtNLM"/>
    </source>
</evidence>
<dbReference type="EMBL" id="PGLQ01000001">
    <property type="protein sequence ID" value="PJM79984.1"/>
    <property type="molecule type" value="Genomic_DNA"/>
</dbReference>
<evidence type="ECO:0000313" key="2">
    <source>
        <dbReference type="Proteomes" id="UP000228755"/>
    </source>
</evidence>
<reference evidence="1 2" key="1">
    <citation type="submission" date="2017-11" db="EMBL/GenBank/DDBJ databases">
        <title>Draft genome sequences of strains TRE 1, TRE D, TRE H and TRI 7, isolated from tamarins, belonging to four potential novel Bifidobacterium species.</title>
        <authorList>
            <person name="Mattarelli P."/>
            <person name="Modesto M."/>
            <person name="Bonetti A."/>
            <person name="Puglisi E."/>
            <person name="Morelli L."/>
        </authorList>
    </citation>
    <scope>NUCLEOTIDE SEQUENCE [LARGE SCALE GENOMIC DNA]</scope>
    <source>
        <strain evidence="2">TRED</strain>
    </source>
</reference>
<evidence type="ECO:0000313" key="1">
    <source>
        <dbReference type="EMBL" id="PJM79984.1"/>
    </source>
</evidence>
<dbReference type="CDD" id="cd00085">
    <property type="entry name" value="HNHc"/>
    <property type="match status" value="1"/>
</dbReference>
<dbReference type="Gene3D" id="1.10.30.50">
    <property type="match status" value="1"/>
</dbReference>
<sequence>MSGKDHGPSEQVRRLVLARDGYRCVACGRSVDGVWSGYSIHHRHLRSHPFPGLHSPSNLITLCGSGTTGCHGEAHQNRVLAQRMGWIIPMWNEHPESSPVRDARRGWMLLDDEGHATPCDEHGTPSRWGRSS</sequence>
<comment type="caution">
    <text evidence="1">The sequence shown here is derived from an EMBL/GenBank/DDBJ whole genome shotgun (WGS) entry which is preliminary data.</text>
</comment>